<accession>A0A7W6BZY4</accession>
<evidence type="ECO:0000256" key="1">
    <source>
        <dbReference type="ARBA" id="ARBA00009129"/>
    </source>
</evidence>
<evidence type="ECO:0000259" key="3">
    <source>
        <dbReference type="Pfam" id="PF05532"/>
    </source>
</evidence>
<proteinExistence type="inferred from homology"/>
<feature type="region of interest" description="Disordered" evidence="2">
    <location>
        <begin position="37"/>
        <end position="64"/>
    </location>
</feature>
<feature type="domain" description="CsbD-like" evidence="3">
    <location>
        <begin position="5"/>
        <end position="57"/>
    </location>
</feature>
<dbReference type="OrthoDB" id="7907855at2"/>
<organism evidence="4 5">
    <name type="scientific">Aureimonas phyllosphaerae</name>
    <dbReference type="NCBI Taxonomy" id="1166078"/>
    <lineage>
        <taxon>Bacteria</taxon>
        <taxon>Pseudomonadati</taxon>
        <taxon>Pseudomonadota</taxon>
        <taxon>Alphaproteobacteria</taxon>
        <taxon>Hyphomicrobiales</taxon>
        <taxon>Aurantimonadaceae</taxon>
        <taxon>Aureimonas</taxon>
    </lineage>
</organism>
<dbReference type="Gene3D" id="1.10.1470.10">
    <property type="entry name" value="YjbJ"/>
    <property type="match status" value="1"/>
</dbReference>
<dbReference type="InterPro" id="IPR036629">
    <property type="entry name" value="YjbJ_sf"/>
</dbReference>
<evidence type="ECO:0000256" key="2">
    <source>
        <dbReference type="SAM" id="MobiDB-lite"/>
    </source>
</evidence>
<name>A0A7W6BZY4_9HYPH</name>
<gene>
    <name evidence="4" type="ORF">GGR05_002986</name>
</gene>
<comment type="caution">
    <text evidence="4">The sequence shown here is derived from an EMBL/GenBank/DDBJ whole genome shotgun (WGS) entry which is preliminary data.</text>
</comment>
<comment type="similarity">
    <text evidence="1">Belongs to the UPF0337 (CsbD) family.</text>
</comment>
<dbReference type="Pfam" id="PF05532">
    <property type="entry name" value="CsbD"/>
    <property type="match status" value="1"/>
</dbReference>
<keyword evidence="5" id="KW-1185">Reference proteome</keyword>
<dbReference type="Proteomes" id="UP000531216">
    <property type="component" value="Unassembled WGS sequence"/>
</dbReference>
<feature type="compositionally biased region" description="Basic and acidic residues" evidence="2">
    <location>
        <begin position="40"/>
        <end position="64"/>
    </location>
</feature>
<dbReference type="SUPFAM" id="SSF69047">
    <property type="entry name" value="Hypothetical protein YjbJ"/>
    <property type="match status" value="1"/>
</dbReference>
<dbReference type="RefSeq" id="WP_055890594.1">
    <property type="nucleotide sequence ID" value="NZ_CP181348.1"/>
</dbReference>
<reference evidence="4 5" key="1">
    <citation type="submission" date="2020-08" db="EMBL/GenBank/DDBJ databases">
        <title>Genomic Encyclopedia of Type Strains, Phase IV (KMG-IV): sequencing the most valuable type-strain genomes for metagenomic binning, comparative biology and taxonomic classification.</title>
        <authorList>
            <person name="Goeker M."/>
        </authorList>
    </citation>
    <scope>NUCLEOTIDE SEQUENCE [LARGE SCALE GENOMIC DNA]</scope>
    <source>
        <strain evidence="4 5">DSM 25024</strain>
    </source>
</reference>
<dbReference type="InterPro" id="IPR008462">
    <property type="entry name" value="CsbD"/>
</dbReference>
<protein>
    <submittedName>
        <fullName evidence="4">Uncharacterized protein YjbJ (UPF0337 family)</fullName>
    </submittedName>
</protein>
<dbReference type="EMBL" id="JACIDO010000006">
    <property type="protein sequence ID" value="MBB3936821.1"/>
    <property type="molecule type" value="Genomic_DNA"/>
</dbReference>
<evidence type="ECO:0000313" key="4">
    <source>
        <dbReference type="EMBL" id="MBB3936821.1"/>
    </source>
</evidence>
<evidence type="ECO:0000313" key="5">
    <source>
        <dbReference type="Proteomes" id="UP000531216"/>
    </source>
</evidence>
<sequence length="64" mass="6826">MVDKNQVQGGAKEIGGKIKEAAGKLVGNDRLQADGMADQAEGKTQKNYGKVKDAMKDQVGLKKH</sequence>
<dbReference type="AlphaFoldDB" id="A0A7W6BZY4"/>